<accession>A0A8X7C397</accession>
<proteinExistence type="predicted"/>
<organism evidence="2 3">
    <name type="scientific">Trichonephila inaurata madagascariensis</name>
    <dbReference type="NCBI Taxonomy" id="2747483"/>
    <lineage>
        <taxon>Eukaryota</taxon>
        <taxon>Metazoa</taxon>
        <taxon>Ecdysozoa</taxon>
        <taxon>Arthropoda</taxon>
        <taxon>Chelicerata</taxon>
        <taxon>Arachnida</taxon>
        <taxon>Araneae</taxon>
        <taxon>Araneomorphae</taxon>
        <taxon>Entelegynae</taxon>
        <taxon>Araneoidea</taxon>
        <taxon>Nephilidae</taxon>
        <taxon>Trichonephila</taxon>
        <taxon>Trichonephila inaurata</taxon>
    </lineage>
</organism>
<dbReference type="OrthoDB" id="10360515at2759"/>
<gene>
    <name evidence="2" type="ORF">TNIN_19341</name>
</gene>
<keyword evidence="3" id="KW-1185">Reference proteome</keyword>
<evidence type="ECO:0000313" key="2">
    <source>
        <dbReference type="EMBL" id="GFY53880.1"/>
    </source>
</evidence>
<name>A0A8X7C397_9ARAC</name>
<dbReference type="AlphaFoldDB" id="A0A8X7C397"/>
<keyword evidence="1" id="KW-1133">Transmembrane helix</keyword>
<comment type="caution">
    <text evidence="2">The sequence shown here is derived from an EMBL/GenBank/DDBJ whole genome shotgun (WGS) entry which is preliminary data.</text>
</comment>
<feature type="transmembrane region" description="Helical" evidence="1">
    <location>
        <begin position="30"/>
        <end position="50"/>
    </location>
</feature>
<keyword evidence="1" id="KW-0812">Transmembrane</keyword>
<reference evidence="2" key="1">
    <citation type="submission" date="2020-08" db="EMBL/GenBank/DDBJ databases">
        <title>Multicomponent nature underlies the extraordinary mechanical properties of spider dragline silk.</title>
        <authorList>
            <person name="Kono N."/>
            <person name="Nakamura H."/>
            <person name="Mori M."/>
            <person name="Yoshida Y."/>
            <person name="Ohtoshi R."/>
            <person name="Malay A.D."/>
            <person name="Moran D.A.P."/>
            <person name="Tomita M."/>
            <person name="Numata K."/>
            <person name="Arakawa K."/>
        </authorList>
    </citation>
    <scope>NUCLEOTIDE SEQUENCE</scope>
</reference>
<dbReference type="EMBL" id="BMAV01009531">
    <property type="protein sequence ID" value="GFY53880.1"/>
    <property type="molecule type" value="Genomic_DNA"/>
</dbReference>
<feature type="transmembrane region" description="Helical" evidence="1">
    <location>
        <begin position="56"/>
        <end position="77"/>
    </location>
</feature>
<dbReference type="Proteomes" id="UP000886998">
    <property type="component" value="Unassembled WGS sequence"/>
</dbReference>
<keyword evidence="1" id="KW-0472">Membrane</keyword>
<sequence length="140" mass="16250">MFGLETLASGSPRYERCREYPDNGARTTRCALMAFFVFTILGIVIPVFIITTKLEIFFILAITCYVITIISFIVVLWRTLSYHRFLRRQEASGIPFDPEKNLSITNYIRKLIFLPPEGYSSSQMPPQIETQNIELMERNQ</sequence>
<evidence type="ECO:0000313" key="3">
    <source>
        <dbReference type="Proteomes" id="UP000886998"/>
    </source>
</evidence>
<protein>
    <submittedName>
        <fullName evidence="2">Uncharacterized protein</fullName>
    </submittedName>
</protein>
<evidence type="ECO:0000256" key="1">
    <source>
        <dbReference type="SAM" id="Phobius"/>
    </source>
</evidence>